<evidence type="ECO:0000313" key="5">
    <source>
        <dbReference type="Proteomes" id="UP000261420"/>
    </source>
</evidence>
<dbReference type="InterPro" id="IPR007110">
    <property type="entry name" value="Ig-like_dom"/>
</dbReference>
<reference evidence="4" key="1">
    <citation type="submission" date="2025-08" db="UniProtKB">
        <authorList>
            <consortium name="Ensembl"/>
        </authorList>
    </citation>
    <scope>IDENTIFICATION</scope>
</reference>
<keyword evidence="5" id="KW-1185">Reference proteome</keyword>
<dbReference type="Gene3D" id="2.60.40.10">
    <property type="entry name" value="Immunoglobulins"/>
    <property type="match status" value="1"/>
</dbReference>
<dbReference type="InterPro" id="IPR013106">
    <property type="entry name" value="Ig_V-set"/>
</dbReference>
<dbReference type="GO" id="GO:0002376">
    <property type="term" value="P:immune system process"/>
    <property type="evidence" value="ECO:0007669"/>
    <property type="project" value="UniProtKB-KW"/>
</dbReference>
<feature type="domain" description="Ig-like" evidence="3">
    <location>
        <begin position="11"/>
        <end position="113"/>
    </location>
</feature>
<dbReference type="Ensembl" id="ENSSDUT00000001470.1">
    <property type="protein sequence ID" value="ENSSDUP00000001415.1"/>
    <property type="gene ID" value="ENSSDUG00000001126.1"/>
</dbReference>
<dbReference type="OMA" id="HYHSATN"/>
<keyword evidence="2" id="KW-0391">Immunity</keyword>
<evidence type="ECO:0000256" key="1">
    <source>
        <dbReference type="ARBA" id="ARBA00022729"/>
    </source>
</evidence>
<sequence length="146" mass="15954">GEKMSLFTFSPTGLTDGSDVTQTPLLLGDEGQSATMNCSHTKGSTYREMYWYRQLPGEGIKQIVFTTAYSIDGSTNKDKTCTLTTEELSLNDSAVYLCAAHYHSATNHCSSVQKPPHHIFSSAQCAIHLCPFLSLGGSISSFRILY</sequence>
<protein>
    <recommendedName>
        <fullName evidence="3">Ig-like domain-containing protein</fullName>
    </recommendedName>
</protein>
<dbReference type="STRING" id="41447.ENSSDUP00000001415"/>
<reference evidence="4" key="2">
    <citation type="submission" date="2025-09" db="UniProtKB">
        <authorList>
            <consortium name="Ensembl"/>
        </authorList>
    </citation>
    <scope>IDENTIFICATION</scope>
</reference>
<dbReference type="InterPro" id="IPR050413">
    <property type="entry name" value="TCR_beta_variable"/>
</dbReference>
<accession>A0A3B4T5S2</accession>
<evidence type="ECO:0000259" key="3">
    <source>
        <dbReference type="PROSITE" id="PS50835"/>
    </source>
</evidence>
<dbReference type="GO" id="GO:0005886">
    <property type="term" value="C:plasma membrane"/>
    <property type="evidence" value="ECO:0007669"/>
    <property type="project" value="TreeGrafter"/>
</dbReference>
<dbReference type="GeneTree" id="ENSGT00940000177066"/>
<dbReference type="PANTHER" id="PTHR23268:SF102">
    <property type="entry name" value="IMMUNOGLOBULIN V-SET DOMAIN-CONTAINING PROTEIN"/>
    <property type="match status" value="1"/>
</dbReference>
<dbReference type="PROSITE" id="PS50835">
    <property type="entry name" value="IG_LIKE"/>
    <property type="match status" value="1"/>
</dbReference>
<dbReference type="Pfam" id="PF07686">
    <property type="entry name" value="V-set"/>
    <property type="match status" value="1"/>
</dbReference>
<dbReference type="SUPFAM" id="SSF48726">
    <property type="entry name" value="Immunoglobulin"/>
    <property type="match status" value="1"/>
</dbReference>
<dbReference type="InterPro" id="IPR003599">
    <property type="entry name" value="Ig_sub"/>
</dbReference>
<dbReference type="Proteomes" id="UP000261420">
    <property type="component" value="Unplaced"/>
</dbReference>
<proteinExistence type="predicted"/>
<evidence type="ECO:0000256" key="2">
    <source>
        <dbReference type="ARBA" id="ARBA00022859"/>
    </source>
</evidence>
<dbReference type="InterPro" id="IPR013783">
    <property type="entry name" value="Ig-like_fold"/>
</dbReference>
<organism evidence="4 5">
    <name type="scientific">Seriola dumerili</name>
    <name type="common">Greater amberjack</name>
    <name type="synonym">Caranx dumerili</name>
    <dbReference type="NCBI Taxonomy" id="41447"/>
    <lineage>
        <taxon>Eukaryota</taxon>
        <taxon>Metazoa</taxon>
        <taxon>Chordata</taxon>
        <taxon>Craniata</taxon>
        <taxon>Vertebrata</taxon>
        <taxon>Euteleostomi</taxon>
        <taxon>Actinopterygii</taxon>
        <taxon>Neopterygii</taxon>
        <taxon>Teleostei</taxon>
        <taxon>Neoteleostei</taxon>
        <taxon>Acanthomorphata</taxon>
        <taxon>Carangaria</taxon>
        <taxon>Carangiformes</taxon>
        <taxon>Carangidae</taxon>
        <taxon>Seriola</taxon>
    </lineage>
</organism>
<dbReference type="SMART" id="SM00409">
    <property type="entry name" value="IG"/>
    <property type="match status" value="1"/>
</dbReference>
<evidence type="ECO:0000313" key="4">
    <source>
        <dbReference type="Ensembl" id="ENSSDUP00000001415.1"/>
    </source>
</evidence>
<dbReference type="PANTHER" id="PTHR23268">
    <property type="entry name" value="T-CELL RECEPTOR BETA CHAIN"/>
    <property type="match status" value="1"/>
</dbReference>
<dbReference type="GO" id="GO:0007166">
    <property type="term" value="P:cell surface receptor signaling pathway"/>
    <property type="evidence" value="ECO:0007669"/>
    <property type="project" value="TreeGrafter"/>
</dbReference>
<keyword evidence="1" id="KW-0732">Signal</keyword>
<name>A0A3B4T5S2_SERDU</name>
<dbReference type="AlphaFoldDB" id="A0A3B4T5S2"/>
<dbReference type="InterPro" id="IPR036179">
    <property type="entry name" value="Ig-like_dom_sf"/>
</dbReference>